<proteinExistence type="predicted"/>
<sequence>MLLLATVSTASSASCFNLTFEARQSSMSFMYTLYSRGLKQDPWGSPKKLDRFICMCPLSKFIAFSRRRLERKLFILGERPADLSF</sequence>
<protein>
    <submittedName>
        <fullName evidence="1">Putative secreted peptide</fullName>
    </submittedName>
</protein>
<evidence type="ECO:0000313" key="1">
    <source>
        <dbReference type="EMBL" id="MBW32318.1"/>
    </source>
</evidence>
<name>A0A2M3ZVA1_9DIPT</name>
<reference evidence="1" key="1">
    <citation type="submission" date="2018-01" db="EMBL/GenBank/DDBJ databases">
        <title>An insight into the sialome of Amazonian anophelines.</title>
        <authorList>
            <person name="Ribeiro J.M."/>
            <person name="Scarpassa V."/>
            <person name="Calvo E."/>
        </authorList>
    </citation>
    <scope>NUCLEOTIDE SEQUENCE</scope>
    <source>
        <tissue evidence="1">Salivary glands</tissue>
    </source>
</reference>
<organism evidence="1">
    <name type="scientific">Anopheles braziliensis</name>
    <dbReference type="NCBI Taxonomy" id="58242"/>
    <lineage>
        <taxon>Eukaryota</taxon>
        <taxon>Metazoa</taxon>
        <taxon>Ecdysozoa</taxon>
        <taxon>Arthropoda</taxon>
        <taxon>Hexapoda</taxon>
        <taxon>Insecta</taxon>
        <taxon>Pterygota</taxon>
        <taxon>Neoptera</taxon>
        <taxon>Endopterygota</taxon>
        <taxon>Diptera</taxon>
        <taxon>Nematocera</taxon>
        <taxon>Culicoidea</taxon>
        <taxon>Culicidae</taxon>
        <taxon>Anophelinae</taxon>
        <taxon>Anopheles</taxon>
    </lineage>
</organism>
<dbReference type="AlphaFoldDB" id="A0A2M3ZVA1"/>
<accession>A0A2M3ZVA1</accession>
<dbReference type="EMBL" id="GGFM01011567">
    <property type="protein sequence ID" value="MBW32318.1"/>
    <property type="molecule type" value="Transcribed_RNA"/>
</dbReference>